<dbReference type="EMBL" id="FMXC01000008">
    <property type="protein sequence ID" value="SDA50857.1"/>
    <property type="molecule type" value="Genomic_DNA"/>
</dbReference>
<reference evidence="1 2" key="1">
    <citation type="submission" date="2016-10" db="EMBL/GenBank/DDBJ databases">
        <authorList>
            <person name="Varghese N."/>
            <person name="Submissions S."/>
        </authorList>
    </citation>
    <scope>NUCLEOTIDE SEQUENCE [LARGE SCALE GENOMIC DNA]</scope>
    <source>
        <strain evidence="1 2">ATCC 43761</strain>
    </source>
</reference>
<evidence type="ECO:0000313" key="2">
    <source>
        <dbReference type="Proteomes" id="UP000181860"/>
    </source>
</evidence>
<dbReference type="Gene3D" id="3.30.2310.20">
    <property type="entry name" value="RelE-like"/>
    <property type="match status" value="1"/>
</dbReference>
<keyword evidence="2" id="KW-1185">Reference proteome</keyword>
<evidence type="ECO:0000313" key="1">
    <source>
        <dbReference type="EMBL" id="SDA50857.1"/>
    </source>
</evidence>
<name>A0ABY0MB36_9LACO</name>
<sequence>MRIKFTPMYKRSLKKSKKKHYNLGLLDKCVTAIVTQDDLPPIK</sequence>
<dbReference type="InterPro" id="IPR035093">
    <property type="entry name" value="RelE/ParE_toxin_dom_sf"/>
</dbReference>
<proteinExistence type="predicted"/>
<comment type="caution">
    <text evidence="1">The sequence shown here is derived from an EMBL/GenBank/DDBJ whole genome shotgun (WGS) entry which is preliminary data.</text>
</comment>
<protein>
    <submittedName>
        <fullName evidence="1">Uncharacterized protein</fullName>
    </submittedName>
</protein>
<organism evidence="1 2">
    <name type="scientific">Lactobacillus kefiranofaciens</name>
    <dbReference type="NCBI Taxonomy" id="267818"/>
    <lineage>
        <taxon>Bacteria</taxon>
        <taxon>Bacillati</taxon>
        <taxon>Bacillota</taxon>
        <taxon>Bacilli</taxon>
        <taxon>Lactobacillales</taxon>
        <taxon>Lactobacillaceae</taxon>
        <taxon>Lactobacillus</taxon>
    </lineage>
</organism>
<dbReference type="Proteomes" id="UP000181860">
    <property type="component" value="Unassembled WGS sequence"/>
</dbReference>
<gene>
    <name evidence="1" type="ORF">SAMN02983011_01017</name>
</gene>
<accession>A0ABY0MB36</accession>